<dbReference type="Proteomes" id="UP000615234">
    <property type="component" value="Unassembled WGS sequence"/>
</dbReference>
<comment type="caution">
    <text evidence="2">The sequence shown here is derived from an EMBL/GenBank/DDBJ whole genome shotgun (WGS) entry which is preliminary data.</text>
</comment>
<keyword evidence="1" id="KW-0472">Membrane</keyword>
<keyword evidence="3" id="KW-1185">Reference proteome</keyword>
<name>A0A8I0AMG0_9FIRM</name>
<evidence type="ECO:0000313" key="3">
    <source>
        <dbReference type="Proteomes" id="UP000615234"/>
    </source>
</evidence>
<evidence type="ECO:0000256" key="1">
    <source>
        <dbReference type="SAM" id="Phobius"/>
    </source>
</evidence>
<dbReference type="RefSeq" id="WP_117808572.1">
    <property type="nucleotide sequence ID" value="NZ_JACOOX010000001.1"/>
</dbReference>
<keyword evidence="1" id="KW-0812">Transmembrane</keyword>
<protein>
    <submittedName>
        <fullName evidence="2">Type II secretion system F family protein</fullName>
    </submittedName>
</protein>
<gene>
    <name evidence="2" type="ORF">H8S09_02275</name>
</gene>
<dbReference type="AlphaFoldDB" id="A0A8I0AMG0"/>
<dbReference type="EMBL" id="JACOOX010000001">
    <property type="protein sequence ID" value="MBC5661729.1"/>
    <property type="molecule type" value="Genomic_DNA"/>
</dbReference>
<sequence>MKTDYTRYRLSLMENIVFGMGYLVAAAVVCIIFYDSFLPLILMLPTGVYVRRLFEEYKRKRRQQELYLQFKDMVQALAASLSVGYSFENAFIAAHEELTRTYGKDALIVRELVLIMHEIRLHKNIEDVLADFGERSGIREIHNFSQLVAVAKRTGGNMVQIMKTTAAGIARKVEVEMEIATMIAAKRYEQRIMLVIPFLIIGYLRMVNQSYICILYEGVAGRIVMTLCLLAGIISYFWSRKLINIGV</sequence>
<feature type="transmembrane region" description="Helical" evidence="1">
    <location>
        <begin position="219"/>
        <end position="238"/>
    </location>
</feature>
<dbReference type="PANTHER" id="PTHR35007">
    <property type="entry name" value="INTEGRAL MEMBRANE PROTEIN-RELATED"/>
    <property type="match status" value="1"/>
</dbReference>
<keyword evidence="1" id="KW-1133">Transmembrane helix</keyword>
<dbReference type="PANTHER" id="PTHR35007:SF1">
    <property type="entry name" value="PILUS ASSEMBLY PROTEIN"/>
    <property type="match status" value="1"/>
</dbReference>
<evidence type="ECO:0000313" key="2">
    <source>
        <dbReference type="EMBL" id="MBC5661729.1"/>
    </source>
</evidence>
<feature type="transmembrane region" description="Helical" evidence="1">
    <location>
        <begin position="20"/>
        <end position="50"/>
    </location>
</feature>
<proteinExistence type="predicted"/>
<reference evidence="2 3" key="1">
    <citation type="submission" date="2020-08" db="EMBL/GenBank/DDBJ databases">
        <title>Genome public.</title>
        <authorList>
            <person name="Liu C."/>
            <person name="Sun Q."/>
        </authorList>
    </citation>
    <scope>NUCLEOTIDE SEQUENCE [LARGE SCALE GENOMIC DNA]</scope>
    <source>
        <strain evidence="2 3">NSJ-10</strain>
    </source>
</reference>
<organism evidence="2 3">
    <name type="scientific">Coprococcus hominis</name>
    <name type="common">ex Liu et al. 2022</name>
    <dbReference type="NCBI Taxonomy" id="2763039"/>
    <lineage>
        <taxon>Bacteria</taxon>
        <taxon>Bacillati</taxon>
        <taxon>Bacillota</taxon>
        <taxon>Clostridia</taxon>
        <taxon>Lachnospirales</taxon>
        <taxon>Lachnospiraceae</taxon>
        <taxon>Coprococcus</taxon>
    </lineage>
</organism>
<feature type="transmembrane region" description="Helical" evidence="1">
    <location>
        <begin position="191"/>
        <end position="207"/>
    </location>
</feature>
<accession>A0A8I0AMG0</accession>